<sequence length="405" mass="44508">MADGEVAKPPENAPKPPPSREGENRPTHSQFSSYADVVQGQLLSELEQLHPNSYKLKPTSFYQNKPAVVFTSTDKKVHYLTLFGLRLRMMSQRIHWKVFGFKSSMILPHPSESSKVVSSFWKAMGNTRHPGVSQIALVEVGSSEQRRSTRMDVIEGATEQYNVAGVVDFQQGSGLHVQHPCATGVEQANGVEQAKADPCLVSATVCKRSILKVDNDIPGQRLVQEIAAAKVFDNLPQPSSHSDPALPSDSAGSSHSGLVVEGTDLEDGVTCSAAFEQAWWREVPKLLGKSANNGIMHGKYRGSDLIGCKQRVESFIKDVEDLWETIDKADSTIIARIGESPATKYFQNYAMSKSQNLKAQKWRTTVQIAPFCEGPGIVKAALLQLQDKERVMEMRGQGLPFDDKG</sequence>
<evidence type="ECO:0000313" key="3">
    <source>
        <dbReference type="Proteomes" id="UP001454036"/>
    </source>
</evidence>
<accession>A0AAV3RHM2</accession>
<dbReference type="AlphaFoldDB" id="A0AAV3RHM2"/>
<gene>
    <name evidence="2" type="ORF">LIER_27991</name>
</gene>
<evidence type="ECO:0000256" key="1">
    <source>
        <dbReference type="SAM" id="MobiDB-lite"/>
    </source>
</evidence>
<dbReference type="Proteomes" id="UP001454036">
    <property type="component" value="Unassembled WGS sequence"/>
</dbReference>
<keyword evidence="3" id="KW-1185">Reference proteome</keyword>
<name>A0AAV3RHM2_LITER</name>
<evidence type="ECO:0000313" key="2">
    <source>
        <dbReference type="EMBL" id="GAA0174650.1"/>
    </source>
</evidence>
<dbReference type="EMBL" id="BAABME010009163">
    <property type="protein sequence ID" value="GAA0174650.1"/>
    <property type="molecule type" value="Genomic_DNA"/>
</dbReference>
<feature type="region of interest" description="Disordered" evidence="1">
    <location>
        <begin position="234"/>
        <end position="258"/>
    </location>
</feature>
<comment type="caution">
    <text evidence="2">The sequence shown here is derived from an EMBL/GenBank/DDBJ whole genome shotgun (WGS) entry which is preliminary data.</text>
</comment>
<reference evidence="2 3" key="1">
    <citation type="submission" date="2024-01" db="EMBL/GenBank/DDBJ databases">
        <title>The complete chloroplast genome sequence of Lithospermum erythrorhizon: insights into the phylogenetic relationship among Boraginaceae species and the maternal lineages of purple gromwells.</title>
        <authorList>
            <person name="Okada T."/>
            <person name="Watanabe K."/>
        </authorList>
    </citation>
    <scope>NUCLEOTIDE SEQUENCE [LARGE SCALE GENOMIC DNA]</scope>
</reference>
<proteinExistence type="predicted"/>
<feature type="region of interest" description="Disordered" evidence="1">
    <location>
        <begin position="1"/>
        <end position="29"/>
    </location>
</feature>
<organism evidence="2 3">
    <name type="scientific">Lithospermum erythrorhizon</name>
    <name type="common">Purple gromwell</name>
    <name type="synonym">Lithospermum officinale var. erythrorhizon</name>
    <dbReference type="NCBI Taxonomy" id="34254"/>
    <lineage>
        <taxon>Eukaryota</taxon>
        <taxon>Viridiplantae</taxon>
        <taxon>Streptophyta</taxon>
        <taxon>Embryophyta</taxon>
        <taxon>Tracheophyta</taxon>
        <taxon>Spermatophyta</taxon>
        <taxon>Magnoliopsida</taxon>
        <taxon>eudicotyledons</taxon>
        <taxon>Gunneridae</taxon>
        <taxon>Pentapetalae</taxon>
        <taxon>asterids</taxon>
        <taxon>lamiids</taxon>
        <taxon>Boraginales</taxon>
        <taxon>Boraginaceae</taxon>
        <taxon>Boraginoideae</taxon>
        <taxon>Lithospermeae</taxon>
        <taxon>Lithospermum</taxon>
    </lineage>
</organism>
<protein>
    <submittedName>
        <fullName evidence="2">Uncharacterized protein</fullName>
    </submittedName>
</protein>